<evidence type="ECO:0000259" key="3">
    <source>
        <dbReference type="Pfam" id="PF07687"/>
    </source>
</evidence>
<protein>
    <submittedName>
        <fullName evidence="4">Amidohydrolase</fullName>
    </submittedName>
</protein>
<dbReference type="PANTHER" id="PTHR11014:SF63">
    <property type="entry name" value="METALLOPEPTIDASE, PUTATIVE (AFU_ORTHOLOGUE AFUA_6G09600)-RELATED"/>
    <property type="match status" value="1"/>
</dbReference>
<dbReference type="InterPro" id="IPR036264">
    <property type="entry name" value="Bact_exopeptidase_dim_dom"/>
</dbReference>
<evidence type="ECO:0000256" key="1">
    <source>
        <dbReference type="ARBA" id="ARBA00022801"/>
    </source>
</evidence>
<evidence type="ECO:0000313" key="4">
    <source>
        <dbReference type="EMBL" id="MDN4165767.1"/>
    </source>
</evidence>
<dbReference type="InterPro" id="IPR011650">
    <property type="entry name" value="Peptidase_M20_dimer"/>
</dbReference>
<dbReference type="Pfam" id="PF01546">
    <property type="entry name" value="Peptidase_M20"/>
    <property type="match status" value="1"/>
</dbReference>
<comment type="caution">
    <text evidence="4">The sequence shown here is derived from an EMBL/GenBank/DDBJ whole genome shotgun (WGS) entry which is preliminary data.</text>
</comment>
<dbReference type="Pfam" id="PF07687">
    <property type="entry name" value="M20_dimer"/>
    <property type="match status" value="1"/>
</dbReference>
<accession>A0ABT8F5R2</accession>
<dbReference type="EMBL" id="JAUHJS010000004">
    <property type="protein sequence ID" value="MDN4165767.1"/>
    <property type="molecule type" value="Genomic_DNA"/>
</dbReference>
<dbReference type="NCBIfam" id="TIGR01891">
    <property type="entry name" value="amidohydrolases"/>
    <property type="match status" value="1"/>
</dbReference>
<name>A0ABT8F5R2_9BACT</name>
<sequence length="436" mass="47470">MKNLLLVLLLSLSFTAFSQNSNWSNHWKTHYPTLDTLYKHLHRNPELSLQEVNTSRLMGQALQALGFEVIRNLGAHNVAGILKNGDGPVLLIRTDMDALPLEEKTGLSYASKAKGINAAGNEVFVMHACGHDIHMSSFIGTAQYLSLNRKLWKGTLVMVAQSAEENGLGADLLFKAGFYDKIPTPDYALALHDNSFLPAGSIGYRQGAFMASVDMMDITVYGKGGHGASPHSTIDPIVLSAQMIQAFQTIVSRELNPIDPAVITVGSIHGGTVHNIIPDEVKMQLTIRAYSDEVRDQLIAAIKRIATGLAQTAGLEGDKLPTFSIREPMTPATVNDKALTERLLPVIEKTVGKENLVETLPYMVGEDFSMYGKQAKKVPLFMFWLGTLAPETIAEAKKKGEPLPSLHSPYFAPVPEKTIQTGVEVMSAAAIHLLSN</sequence>
<evidence type="ECO:0000313" key="5">
    <source>
        <dbReference type="Proteomes" id="UP001168552"/>
    </source>
</evidence>
<dbReference type="PANTHER" id="PTHR11014">
    <property type="entry name" value="PEPTIDASE M20 FAMILY MEMBER"/>
    <property type="match status" value="1"/>
</dbReference>
<dbReference type="SUPFAM" id="SSF55031">
    <property type="entry name" value="Bacterial exopeptidase dimerisation domain"/>
    <property type="match status" value="1"/>
</dbReference>
<dbReference type="Proteomes" id="UP001168552">
    <property type="component" value="Unassembled WGS sequence"/>
</dbReference>
<dbReference type="InterPro" id="IPR017439">
    <property type="entry name" value="Amidohydrolase"/>
</dbReference>
<keyword evidence="5" id="KW-1185">Reference proteome</keyword>
<keyword evidence="1" id="KW-0378">Hydrolase</keyword>
<dbReference type="PIRSF" id="PIRSF005962">
    <property type="entry name" value="Pept_M20D_amidohydro"/>
    <property type="match status" value="1"/>
</dbReference>
<dbReference type="RefSeq" id="WP_320004297.1">
    <property type="nucleotide sequence ID" value="NZ_JAUHJS010000004.1"/>
</dbReference>
<dbReference type="Gene3D" id="3.40.630.10">
    <property type="entry name" value="Zn peptidases"/>
    <property type="match status" value="1"/>
</dbReference>
<proteinExistence type="predicted"/>
<dbReference type="Gene3D" id="3.30.70.360">
    <property type="match status" value="1"/>
</dbReference>
<keyword evidence="2" id="KW-0732">Signal</keyword>
<feature type="chain" id="PRO_5045172909" evidence="2">
    <location>
        <begin position="19"/>
        <end position="436"/>
    </location>
</feature>
<reference evidence="4" key="1">
    <citation type="submission" date="2023-06" db="EMBL/GenBank/DDBJ databases">
        <title>Cytophagales bacterium Strain LB-30, isolated from soil.</title>
        <authorList>
            <person name="Liu B."/>
        </authorList>
    </citation>
    <scope>NUCLEOTIDE SEQUENCE</scope>
    <source>
        <strain evidence="4">LB-30</strain>
    </source>
</reference>
<gene>
    <name evidence="4" type="ORF">QWY31_09650</name>
</gene>
<feature type="domain" description="Peptidase M20 dimerisation" evidence="3">
    <location>
        <begin position="216"/>
        <end position="307"/>
    </location>
</feature>
<evidence type="ECO:0000256" key="2">
    <source>
        <dbReference type="SAM" id="SignalP"/>
    </source>
</evidence>
<dbReference type="SUPFAM" id="SSF53187">
    <property type="entry name" value="Zn-dependent exopeptidases"/>
    <property type="match status" value="1"/>
</dbReference>
<organism evidence="4 5">
    <name type="scientific">Shiella aurantiaca</name>
    <dbReference type="NCBI Taxonomy" id="3058365"/>
    <lineage>
        <taxon>Bacteria</taxon>
        <taxon>Pseudomonadati</taxon>
        <taxon>Bacteroidota</taxon>
        <taxon>Cytophagia</taxon>
        <taxon>Cytophagales</taxon>
        <taxon>Shiellaceae</taxon>
        <taxon>Shiella</taxon>
    </lineage>
</organism>
<feature type="signal peptide" evidence="2">
    <location>
        <begin position="1"/>
        <end position="18"/>
    </location>
</feature>
<dbReference type="InterPro" id="IPR002933">
    <property type="entry name" value="Peptidase_M20"/>
</dbReference>